<dbReference type="InterPro" id="IPR050465">
    <property type="entry name" value="UPF0194_transport"/>
</dbReference>
<dbReference type="InterPro" id="IPR058792">
    <property type="entry name" value="Beta-barrel_RND_2"/>
</dbReference>
<dbReference type="Pfam" id="PF25954">
    <property type="entry name" value="Beta-barrel_RND_2"/>
    <property type="match status" value="1"/>
</dbReference>
<dbReference type="Gene3D" id="2.40.50.100">
    <property type="match status" value="2"/>
</dbReference>
<dbReference type="InterPro" id="IPR058625">
    <property type="entry name" value="MdtA-like_BSH"/>
</dbReference>
<dbReference type="EMBL" id="JAEMHM010000002">
    <property type="protein sequence ID" value="MBJ6723659.1"/>
    <property type="molecule type" value="Genomic_DNA"/>
</dbReference>
<dbReference type="AlphaFoldDB" id="A0A8J7LTP2"/>
<evidence type="ECO:0000313" key="6">
    <source>
        <dbReference type="EMBL" id="MBJ6723659.1"/>
    </source>
</evidence>
<feature type="domain" description="CusB-like beta-barrel" evidence="5">
    <location>
        <begin position="259"/>
        <end position="342"/>
    </location>
</feature>
<feature type="coiled-coil region" evidence="3">
    <location>
        <begin position="164"/>
        <end position="224"/>
    </location>
</feature>
<gene>
    <name evidence="6" type="ORF">JFN93_02950</name>
</gene>
<sequence>MNKSRAPIVSMVVLGLVTVSLAIFGPRLFQKKAPVVSDSSKTTPQERSYYAKGVVESSHDLLLGSQVAGTVSELLVVEGDLVKQGQLIAQVEAGKARAQIQRAEAVLAERKDQLAERRAGNRLQDIRMSENLTRSRKVVYEKAKTDFERQQRLYAKDATTKADVDAMEEKMKVSLEQYEEARQNELKQKSGTRSEEIQQAASQVRSAAADLAFLQAQLKDHEIRAPRDGLITEKLKEAGETVEPGMPVVRLIDPHALRVRAELEESDVGRVRVGQPVEVTTDAAPGQVYVGTVSSVLPAVKKKSLKTFDPLASYDMNSQEIRINLQDTSGLKSGMTVTVKFKR</sequence>
<dbReference type="PANTHER" id="PTHR32347">
    <property type="entry name" value="EFFLUX SYSTEM COMPONENT YKNX-RELATED"/>
    <property type="match status" value="1"/>
</dbReference>
<proteinExistence type="predicted"/>
<keyword evidence="2 3" id="KW-0175">Coiled coil</keyword>
<accession>A0A8J7LTP2</accession>
<dbReference type="PANTHER" id="PTHR32347:SF14">
    <property type="entry name" value="EFFLUX SYSTEM COMPONENT YKNX-RELATED"/>
    <property type="match status" value="1"/>
</dbReference>
<evidence type="ECO:0000256" key="2">
    <source>
        <dbReference type="ARBA" id="ARBA00023054"/>
    </source>
</evidence>
<dbReference type="GO" id="GO:0030313">
    <property type="term" value="C:cell envelope"/>
    <property type="evidence" value="ECO:0007669"/>
    <property type="project" value="UniProtKB-SubCell"/>
</dbReference>
<dbReference type="SUPFAM" id="SSF111369">
    <property type="entry name" value="HlyD-like secretion proteins"/>
    <property type="match status" value="2"/>
</dbReference>
<dbReference type="RefSeq" id="WP_199382497.1">
    <property type="nucleotide sequence ID" value="NZ_JAEMHM010000002.1"/>
</dbReference>
<name>A0A8J7LTP2_9BACT</name>
<reference evidence="6" key="1">
    <citation type="submission" date="2020-12" db="EMBL/GenBank/DDBJ databases">
        <title>Geomonas sp. Red875, isolated from river sediment.</title>
        <authorList>
            <person name="Xu Z."/>
            <person name="Zhang Z."/>
            <person name="Masuda Y."/>
            <person name="Itoh H."/>
            <person name="Senoo K."/>
        </authorList>
    </citation>
    <scope>NUCLEOTIDE SEQUENCE</scope>
    <source>
        <strain evidence="6">Red875</strain>
    </source>
</reference>
<organism evidence="6 7">
    <name type="scientific">Geomesophilobacter sediminis</name>
    <dbReference type="NCBI Taxonomy" id="2798584"/>
    <lineage>
        <taxon>Bacteria</taxon>
        <taxon>Pseudomonadati</taxon>
        <taxon>Thermodesulfobacteriota</taxon>
        <taxon>Desulfuromonadia</taxon>
        <taxon>Geobacterales</taxon>
        <taxon>Geobacteraceae</taxon>
        <taxon>Geomesophilobacter</taxon>
    </lineage>
</organism>
<feature type="domain" description="Multidrug resistance protein MdtA-like barrel-sandwich hybrid" evidence="4">
    <location>
        <begin position="64"/>
        <end position="246"/>
    </location>
</feature>
<comment type="caution">
    <text evidence="6">The sequence shown here is derived from an EMBL/GenBank/DDBJ whole genome shotgun (WGS) entry which is preliminary data.</text>
</comment>
<evidence type="ECO:0000256" key="1">
    <source>
        <dbReference type="ARBA" id="ARBA00004196"/>
    </source>
</evidence>
<evidence type="ECO:0000256" key="3">
    <source>
        <dbReference type="SAM" id="Coils"/>
    </source>
</evidence>
<dbReference type="Pfam" id="PF25917">
    <property type="entry name" value="BSH_RND"/>
    <property type="match status" value="1"/>
</dbReference>
<comment type="subcellular location">
    <subcellularLocation>
        <location evidence="1">Cell envelope</location>
    </subcellularLocation>
</comment>
<dbReference type="Proteomes" id="UP000636888">
    <property type="component" value="Unassembled WGS sequence"/>
</dbReference>
<keyword evidence="7" id="KW-1185">Reference proteome</keyword>
<dbReference type="Gene3D" id="2.40.30.170">
    <property type="match status" value="1"/>
</dbReference>
<evidence type="ECO:0000313" key="7">
    <source>
        <dbReference type="Proteomes" id="UP000636888"/>
    </source>
</evidence>
<evidence type="ECO:0000259" key="5">
    <source>
        <dbReference type="Pfam" id="PF25954"/>
    </source>
</evidence>
<dbReference type="PRINTS" id="PR01490">
    <property type="entry name" value="RTXTOXIND"/>
</dbReference>
<protein>
    <submittedName>
        <fullName evidence="6">HlyD family efflux transporter periplasmic adaptor subunit</fullName>
    </submittedName>
</protein>
<evidence type="ECO:0000259" key="4">
    <source>
        <dbReference type="Pfam" id="PF25917"/>
    </source>
</evidence>